<feature type="non-terminal residue" evidence="1">
    <location>
        <position position="1"/>
    </location>
</feature>
<dbReference type="AlphaFoldDB" id="X1IPA9"/>
<sequence>ISCKLDSFERKICRPEKTAVLFIGKDSENIDNILSALDELQGTLDMDITVLDLKDDACSELSEKYKIDREATQLLVFQNCEKVSGISLEGDYKEQVAKLKASLEQK</sequence>
<name>X1IPA9_9ZZZZ</name>
<proteinExistence type="predicted"/>
<dbReference type="EMBL" id="BARU01038402">
    <property type="protein sequence ID" value="GAH84296.1"/>
    <property type="molecule type" value="Genomic_DNA"/>
</dbReference>
<evidence type="ECO:0000313" key="1">
    <source>
        <dbReference type="EMBL" id="GAH84296.1"/>
    </source>
</evidence>
<evidence type="ECO:0008006" key="2">
    <source>
        <dbReference type="Google" id="ProtNLM"/>
    </source>
</evidence>
<reference evidence="1" key="1">
    <citation type="journal article" date="2014" name="Front. Microbiol.">
        <title>High frequency of phylogenetically diverse reductive dehalogenase-homologous genes in deep subseafloor sedimentary metagenomes.</title>
        <authorList>
            <person name="Kawai M."/>
            <person name="Futagami T."/>
            <person name="Toyoda A."/>
            <person name="Takaki Y."/>
            <person name="Nishi S."/>
            <person name="Hori S."/>
            <person name="Arai W."/>
            <person name="Tsubouchi T."/>
            <person name="Morono Y."/>
            <person name="Uchiyama I."/>
            <person name="Ito T."/>
            <person name="Fujiyama A."/>
            <person name="Inagaki F."/>
            <person name="Takami H."/>
        </authorList>
    </citation>
    <scope>NUCLEOTIDE SEQUENCE</scope>
    <source>
        <strain evidence="1">Expedition CK06-06</strain>
    </source>
</reference>
<gene>
    <name evidence="1" type="ORF">S03H2_59706</name>
</gene>
<comment type="caution">
    <text evidence="1">The sequence shown here is derived from an EMBL/GenBank/DDBJ whole genome shotgun (WGS) entry which is preliminary data.</text>
</comment>
<accession>X1IPA9</accession>
<organism evidence="1">
    <name type="scientific">marine sediment metagenome</name>
    <dbReference type="NCBI Taxonomy" id="412755"/>
    <lineage>
        <taxon>unclassified sequences</taxon>
        <taxon>metagenomes</taxon>
        <taxon>ecological metagenomes</taxon>
    </lineage>
</organism>
<protein>
    <recommendedName>
        <fullName evidence="2">Thioredoxin domain-containing protein</fullName>
    </recommendedName>
</protein>